<dbReference type="Proteomes" id="UP000011087">
    <property type="component" value="Unassembled WGS sequence"/>
</dbReference>
<reference evidence="1 3" key="1">
    <citation type="journal article" date="2012" name="Nature">
        <title>Algal genomes reveal evolutionary mosaicism and the fate of nucleomorphs.</title>
        <authorList>
            <consortium name="DOE Joint Genome Institute"/>
            <person name="Curtis B.A."/>
            <person name="Tanifuji G."/>
            <person name="Burki F."/>
            <person name="Gruber A."/>
            <person name="Irimia M."/>
            <person name="Maruyama S."/>
            <person name="Arias M.C."/>
            <person name="Ball S.G."/>
            <person name="Gile G.H."/>
            <person name="Hirakawa Y."/>
            <person name="Hopkins J.F."/>
            <person name="Kuo A."/>
            <person name="Rensing S.A."/>
            <person name="Schmutz J."/>
            <person name="Symeonidi A."/>
            <person name="Elias M."/>
            <person name="Eveleigh R.J."/>
            <person name="Herman E.K."/>
            <person name="Klute M.J."/>
            <person name="Nakayama T."/>
            <person name="Obornik M."/>
            <person name="Reyes-Prieto A."/>
            <person name="Armbrust E.V."/>
            <person name="Aves S.J."/>
            <person name="Beiko R.G."/>
            <person name="Coutinho P."/>
            <person name="Dacks J.B."/>
            <person name="Durnford D.G."/>
            <person name="Fast N.M."/>
            <person name="Green B.R."/>
            <person name="Grisdale C.J."/>
            <person name="Hempel F."/>
            <person name="Henrissat B."/>
            <person name="Hoppner M.P."/>
            <person name="Ishida K."/>
            <person name="Kim E."/>
            <person name="Koreny L."/>
            <person name="Kroth P.G."/>
            <person name="Liu Y."/>
            <person name="Malik S.B."/>
            <person name="Maier U.G."/>
            <person name="McRose D."/>
            <person name="Mock T."/>
            <person name="Neilson J.A."/>
            <person name="Onodera N.T."/>
            <person name="Poole A.M."/>
            <person name="Pritham E.J."/>
            <person name="Richards T.A."/>
            <person name="Rocap G."/>
            <person name="Roy S.W."/>
            <person name="Sarai C."/>
            <person name="Schaack S."/>
            <person name="Shirato S."/>
            <person name="Slamovits C.H."/>
            <person name="Spencer D.F."/>
            <person name="Suzuki S."/>
            <person name="Worden A.Z."/>
            <person name="Zauner S."/>
            <person name="Barry K."/>
            <person name="Bell C."/>
            <person name="Bharti A.K."/>
            <person name="Crow J.A."/>
            <person name="Grimwood J."/>
            <person name="Kramer R."/>
            <person name="Lindquist E."/>
            <person name="Lucas S."/>
            <person name="Salamov A."/>
            <person name="McFadden G.I."/>
            <person name="Lane C.E."/>
            <person name="Keeling P.J."/>
            <person name="Gray M.W."/>
            <person name="Grigoriev I.V."/>
            <person name="Archibald J.M."/>
        </authorList>
    </citation>
    <scope>NUCLEOTIDE SEQUENCE</scope>
    <source>
        <strain evidence="1 3">CCMP2712</strain>
    </source>
</reference>
<proteinExistence type="predicted"/>
<dbReference type="HOGENOM" id="CLU_345296_0_0_1"/>
<dbReference type="GeneID" id="17288400"/>
<dbReference type="RefSeq" id="XP_005818660.1">
    <property type="nucleotide sequence ID" value="XM_005818603.1"/>
</dbReference>
<protein>
    <submittedName>
        <fullName evidence="1 2">Uncharacterized protein</fullName>
    </submittedName>
</protein>
<dbReference type="EMBL" id="JH993249">
    <property type="protein sequence ID" value="EKX31680.1"/>
    <property type="molecule type" value="Genomic_DNA"/>
</dbReference>
<keyword evidence="3" id="KW-1185">Reference proteome</keyword>
<dbReference type="PaxDb" id="55529-EKX31680"/>
<reference evidence="2" key="3">
    <citation type="submission" date="2016-03" db="UniProtKB">
        <authorList>
            <consortium name="EnsemblProtists"/>
        </authorList>
    </citation>
    <scope>IDENTIFICATION</scope>
</reference>
<evidence type="ECO:0000313" key="1">
    <source>
        <dbReference type="EMBL" id="EKX31680.1"/>
    </source>
</evidence>
<gene>
    <name evidence="1" type="ORF">GUITHDRAFT_122143</name>
</gene>
<dbReference type="EnsemblProtists" id="EKX31680">
    <property type="protein sequence ID" value="EKX31680"/>
    <property type="gene ID" value="GUITHDRAFT_122143"/>
</dbReference>
<dbReference type="AlphaFoldDB" id="L1I738"/>
<evidence type="ECO:0000313" key="2">
    <source>
        <dbReference type="EnsemblProtists" id="EKX31680"/>
    </source>
</evidence>
<dbReference type="KEGG" id="gtt:GUITHDRAFT_122143"/>
<organism evidence="1">
    <name type="scientific">Guillardia theta (strain CCMP2712)</name>
    <name type="common">Cryptophyte</name>
    <dbReference type="NCBI Taxonomy" id="905079"/>
    <lineage>
        <taxon>Eukaryota</taxon>
        <taxon>Cryptophyceae</taxon>
        <taxon>Pyrenomonadales</taxon>
        <taxon>Geminigeraceae</taxon>
        <taxon>Guillardia</taxon>
    </lineage>
</organism>
<name>L1I738_GUITC</name>
<sequence>MFQLDCGLFKRNSTSLHQGPPTKKRRTKQKIEISDPALEFWEEVAKEADFVYSKRSKWQGDGDLHSFFNGFGSSASAKFPGHITARTFSELWEEFKTEHEFPSEFQPSTWTDFEDENIQLLFLEKVKKQVIPFLDMSLRNFLDGIGVSGRSHEEQWRCFAYLFDAVSNQKNRNNKFTLEKFLSGIVRNRNVKRYLAKEIRKNLKLQKKLKYIARSYMPDVNESCALLLKANMTKGAYNTFWTEDGRMHRLAIPFKKIGKCRVMKKLFLKQALKVFRTEQGCHGTDLFDSVKLKIVQKHLQHKKKLLLIFNTDATVLGKSLGSDTKHTEVSYTILAPRSECDDSEEWNQIEACIRRALDAGTLMILPVGDNAKNMDFNFWKPYENPIISILKNGITIGDNNIEIQVFFRADLAGHYGLLDHGGVHDRSGKFCLHCEETAQAKKAGKFIFLSENQQQDSISLREFCNRHRLFPSDIEMLNDIVRSACGNGDLAMAEMIEGSDSGGGAHVEQLLSKCLEAGNQQELRACLENPDKPLPIGLVVPCLRLCKISRKSSHLQQADFPSLHFLYCALHLRLRFVNLLVNYIYEVAANQGKVAAVNRILQSFQVNMELKNDKDQQRQLSGKMCKRFMNALPQIIDLLVPNEATRQEWKTALDEWDHVITVLSCQYYDKITPADAEQLPFRIRSFCVKIVKLIGDVKRLQSFYFHSLLIGHIGEQFEYLYKEFGVPLGLLSLSAIEKRHETMGRRCYKKAVAEINLYMSGKSTSDLHPDGQPDSKASRSFYTLMNLLLQSYNDETAEALFQHTVQNVNLAALRRSLDE</sequence>
<evidence type="ECO:0000313" key="3">
    <source>
        <dbReference type="Proteomes" id="UP000011087"/>
    </source>
</evidence>
<accession>L1I738</accession>
<reference evidence="3" key="2">
    <citation type="submission" date="2012-11" db="EMBL/GenBank/DDBJ databases">
        <authorList>
            <person name="Kuo A."/>
            <person name="Curtis B.A."/>
            <person name="Tanifuji G."/>
            <person name="Burki F."/>
            <person name="Gruber A."/>
            <person name="Irimia M."/>
            <person name="Maruyama S."/>
            <person name="Arias M.C."/>
            <person name="Ball S.G."/>
            <person name="Gile G.H."/>
            <person name="Hirakawa Y."/>
            <person name="Hopkins J.F."/>
            <person name="Rensing S.A."/>
            <person name="Schmutz J."/>
            <person name="Symeonidi A."/>
            <person name="Elias M."/>
            <person name="Eveleigh R.J."/>
            <person name="Herman E.K."/>
            <person name="Klute M.J."/>
            <person name="Nakayama T."/>
            <person name="Obornik M."/>
            <person name="Reyes-Prieto A."/>
            <person name="Armbrust E.V."/>
            <person name="Aves S.J."/>
            <person name="Beiko R.G."/>
            <person name="Coutinho P."/>
            <person name="Dacks J.B."/>
            <person name="Durnford D.G."/>
            <person name="Fast N.M."/>
            <person name="Green B.R."/>
            <person name="Grisdale C."/>
            <person name="Hempe F."/>
            <person name="Henrissat B."/>
            <person name="Hoppner M.P."/>
            <person name="Ishida K.-I."/>
            <person name="Kim E."/>
            <person name="Koreny L."/>
            <person name="Kroth P.G."/>
            <person name="Liu Y."/>
            <person name="Malik S.-B."/>
            <person name="Maier U.G."/>
            <person name="McRose D."/>
            <person name="Mock T."/>
            <person name="Neilson J.A."/>
            <person name="Onodera N.T."/>
            <person name="Poole A.M."/>
            <person name="Pritham E.J."/>
            <person name="Richards T.A."/>
            <person name="Rocap G."/>
            <person name="Roy S.W."/>
            <person name="Sarai C."/>
            <person name="Schaack S."/>
            <person name="Shirato S."/>
            <person name="Slamovits C.H."/>
            <person name="Spencer D.F."/>
            <person name="Suzuki S."/>
            <person name="Worden A.Z."/>
            <person name="Zauner S."/>
            <person name="Barry K."/>
            <person name="Bell C."/>
            <person name="Bharti A.K."/>
            <person name="Crow J.A."/>
            <person name="Grimwood J."/>
            <person name="Kramer R."/>
            <person name="Lindquist E."/>
            <person name="Lucas S."/>
            <person name="Salamov A."/>
            <person name="McFadden G.I."/>
            <person name="Lane C.E."/>
            <person name="Keeling P.J."/>
            <person name="Gray M.W."/>
            <person name="Grigoriev I.V."/>
            <person name="Archibald J.M."/>
        </authorList>
    </citation>
    <scope>NUCLEOTIDE SEQUENCE</scope>
    <source>
        <strain evidence="3">CCMP2712</strain>
    </source>
</reference>